<protein>
    <submittedName>
        <fullName evidence="3">5ecd5b94-6709-4417-a066-a02da0a0a59e</fullName>
    </submittedName>
</protein>
<evidence type="ECO:0000313" key="4">
    <source>
        <dbReference type="Proteomes" id="UP000289323"/>
    </source>
</evidence>
<feature type="domain" description="DUF8021" evidence="2">
    <location>
        <begin position="166"/>
        <end position="278"/>
    </location>
</feature>
<sequence length="287" mass="31132">MIPSILLDIGLGFVSHALAACSRETLQNATAAYVQAQTAGNPGLLDLASNVSYAENDTPLDIKQGVLSQPITIDFSRSLHDTVQCATFTELTAATSKHPYVIHTRMLLDNSDTTTPNNTNNNNHSSSQITHIESVVTDAGDWAFNATGHLYWTRRETWDAIAASARDARATIQAAADAYLDEWANTSVAVPLGTPCARLEGGIYSGTRDPAANTCAMPAFPTPLHVGNRRYVIDEELGAVDVFDGFPWIERTEPDRSMPSSNLIRVEKGKIRYIHELTVCATPNCGR</sequence>
<reference evidence="3 4" key="1">
    <citation type="submission" date="2018-04" db="EMBL/GenBank/DDBJ databases">
        <authorList>
            <person name="Huttner S."/>
            <person name="Dainat J."/>
        </authorList>
    </citation>
    <scope>NUCLEOTIDE SEQUENCE [LARGE SCALE GENOMIC DNA]</scope>
</reference>
<keyword evidence="1" id="KW-0732">Signal</keyword>
<dbReference type="Proteomes" id="UP000289323">
    <property type="component" value="Unassembled WGS sequence"/>
</dbReference>
<feature type="chain" id="PRO_5018548277" evidence="1">
    <location>
        <begin position="20"/>
        <end position="287"/>
    </location>
</feature>
<dbReference type="Pfam" id="PF26061">
    <property type="entry name" value="DUF8021"/>
    <property type="match status" value="1"/>
</dbReference>
<evidence type="ECO:0000256" key="1">
    <source>
        <dbReference type="SAM" id="SignalP"/>
    </source>
</evidence>
<name>A0A3S4AWB4_9PEZI</name>
<dbReference type="AlphaFoldDB" id="A0A3S4AWB4"/>
<gene>
    <name evidence="3" type="ORF">TT172_LOCUS6992</name>
</gene>
<accession>A0A3S4AWB4</accession>
<dbReference type="InterPro" id="IPR058334">
    <property type="entry name" value="DUF8021"/>
</dbReference>
<feature type="signal peptide" evidence="1">
    <location>
        <begin position="1"/>
        <end position="19"/>
    </location>
</feature>
<organism evidence="3 4">
    <name type="scientific">Thermothielavioides terrestris</name>
    <dbReference type="NCBI Taxonomy" id="2587410"/>
    <lineage>
        <taxon>Eukaryota</taxon>
        <taxon>Fungi</taxon>
        <taxon>Dikarya</taxon>
        <taxon>Ascomycota</taxon>
        <taxon>Pezizomycotina</taxon>
        <taxon>Sordariomycetes</taxon>
        <taxon>Sordariomycetidae</taxon>
        <taxon>Sordariales</taxon>
        <taxon>Chaetomiaceae</taxon>
        <taxon>Thermothielavioides</taxon>
    </lineage>
</organism>
<proteinExistence type="predicted"/>
<dbReference type="EMBL" id="OUUZ01000013">
    <property type="protein sequence ID" value="SPQ24573.1"/>
    <property type="molecule type" value="Genomic_DNA"/>
</dbReference>
<evidence type="ECO:0000259" key="2">
    <source>
        <dbReference type="Pfam" id="PF26061"/>
    </source>
</evidence>
<evidence type="ECO:0000313" key="3">
    <source>
        <dbReference type="EMBL" id="SPQ24573.1"/>
    </source>
</evidence>